<comment type="caution">
    <text evidence="3">The sequence shown here is derived from an EMBL/GenBank/DDBJ whole genome shotgun (WGS) entry which is preliminary data.</text>
</comment>
<keyword evidence="4" id="KW-1185">Reference proteome</keyword>
<evidence type="ECO:0000259" key="2">
    <source>
        <dbReference type="Pfam" id="PF07282"/>
    </source>
</evidence>
<organism evidence="3 4">
    <name type="scientific">Bacillus chungangensis</name>
    <dbReference type="NCBI Taxonomy" id="587633"/>
    <lineage>
        <taxon>Bacteria</taxon>
        <taxon>Bacillati</taxon>
        <taxon>Bacillota</taxon>
        <taxon>Bacilli</taxon>
        <taxon>Bacillales</taxon>
        <taxon>Bacillaceae</taxon>
        <taxon>Bacillus</taxon>
    </lineage>
</organism>
<gene>
    <name evidence="3" type="ORF">J2S08_000848</name>
</gene>
<dbReference type="Proteomes" id="UP001223586">
    <property type="component" value="Unassembled WGS sequence"/>
</dbReference>
<dbReference type="EMBL" id="JAUSTT010000003">
    <property type="protein sequence ID" value="MDQ0175014.1"/>
    <property type="molecule type" value="Genomic_DNA"/>
</dbReference>
<feature type="domain" description="Cas12f1-like TNB" evidence="2">
    <location>
        <begin position="18"/>
        <end position="56"/>
    </location>
</feature>
<evidence type="ECO:0000256" key="1">
    <source>
        <dbReference type="ARBA" id="ARBA00023125"/>
    </source>
</evidence>
<dbReference type="InterPro" id="IPR010095">
    <property type="entry name" value="Cas12f1-like_TNB"/>
</dbReference>
<protein>
    <submittedName>
        <fullName evidence="3">Transposase</fullName>
    </submittedName>
</protein>
<reference evidence="3 4" key="1">
    <citation type="submission" date="2023-07" db="EMBL/GenBank/DDBJ databases">
        <title>Genomic Encyclopedia of Type Strains, Phase IV (KMG-IV): sequencing the most valuable type-strain genomes for metagenomic binning, comparative biology and taxonomic classification.</title>
        <authorList>
            <person name="Goeker M."/>
        </authorList>
    </citation>
    <scope>NUCLEOTIDE SEQUENCE [LARGE SCALE GENOMIC DNA]</scope>
    <source>
        <strain evidence="3 4">DSM 23837</strain>
    </source>
</reference>
<accession>A0ABT9WP02</accession>
<dbReference type="Pfam" id="PF07282">
    <property type="entry name" value="Cas12f1-like_TNB"/>
    <property type="match status" value="1"/>
</dbReference>
<name>A0ABT9WP02_9BACI</name>
<keyword evidence="1" id="KW-0238">DNA-binding</keyword>
<proteinExistence type="predicted"/>
<evidence type="ECO:0000313" key="4">
    <source>
        <dbReference type="Proteomes" id="UP001223586"/>
    </source>
</evidence>
<sequence length="75" mass="8724">MITIAGASIEKAISEVSWSKFRKYLDYKAEWKGRDLIIAPKNYASSQICLCCGYKNKDGIRLIYNLRWIRGLNFM</sequence>
<evidence type="ECO:0000313" key="3">
    <source>
        <dbReference type="EMBL" id="MDQ0175014.1"/>
    </source>
</evidence>